<gene>
    <name evidence="1" type="ORF">ZIOFF_019191</name>
</gene>
<dbReference type="OrthoDB" id="1749033at2759"/>
<sequence>MENDSLASLDILRDVHRMASFFTKQLLTPERESVEAIQATIFRVPENIRRTNADSFEPKMVSLGPYHHGKKRFRATDERIKLPNATNFFKRTNRMDVDFVQRIVERFKEWEPNLRCGYSEQISMTSNEFVAMMMLDCAFMAEFLREHAAGCYVTQKEDYLWKWAAPSIVNDMLVVENQLPLPPLLYLLNERTDDNRLLTKFLWHDIMLLIHRNLSPPWTSTSTSTSNVIFKENSHLLHLFHGWLVSQLRGKAKHLDTADLPSFPSAEMLELKQ</sequence>
<dbReference type="PANTHER" id="PTHR31170">
    <property type="entry name" value="BNAC04G53230D PROTEIN"/>
    <property type="match status" value="1"/>
</dbReference>
<dbReference type="Pfam" id="PF03140">
    <property type="entry name" value="DUF247"/>
    <property type="match status" value="1"/>
</dbReference>
<proteinExistence type="predicted"/>
<dbReference type="Proteomes" id="UP000734854">
    <property type="component" value="Unassembled WGS sequence"/>
</dbReference>
<organism evidence="1 2">
    <name type="scientific">Zingiber officinale</name>
    <name type="common">Ginger</name>
    <name type="synonym">Amomum zingiber</name>
    <dbReference type="NCBI Taxonomy" id="94328"/>
    <lineage>
        <taxon>Eukaryota</taxon>
        <taxon>Viridiplantae</taxon>
        <taxon>Streptophyta</taxon>
        <taxon>Embryophyta</taxon>
        <taxon>Tracheophyta</taxon>
        <taxon>Spermatophyta</taxon>
        <taxon>Magnoliopsida</taxon>
        <taxon>Liliopsida</taxon>
        <taxon>Zingiberales</taxon>
        <taxon>Zingiberaceae</taxon>
        <taxon>Zingiber</taxon>
    </lineage>
</organism>
<dbReference type="InterPro" id="IPR004158">
    <property type="entry name" value="DUF247_pln"/>
</dbReference>
<reference evidence="1 2" key="1">
    <citation type="submission" date="2020-08" db="EMBL/GenBank/DDBJ databases">
        <title>Plant Genome Project.</title>
        <authorList>
            <person name="Zhang R.-G."/>
        </authorList>
    </citation>
    <scope>NUCLEOTIDE SEQUENCE [LARGE SCALE GENOMIC DNA]</scope>
    <source>
        <tissue evidence="1">Rhizome</tissue>
    </source>
</reference>
<dbReference type="EMBL" id="JACMSC010000005">
    <property type="protein sequence ID" value="KAG6522057.1"/>
    <property type="molecule type" value="Genomic_DNA"/>
</dbReference>
<protein>
    <submittedName>
        <fullName evidence="1">Uncharacterized protein</fullName>
    </submittedName>
</protein>
<dbReference type="PANTHER" id="PTHR31170:SF25">
    <property type="entry name" value="BNAA09G04570D PROTEIN"/>
    <property type="match status" value="1"/>
</dbReference>
<comment type="caution">
    <text evidence="1">The sequence shown here is derived from an EMBL/GenBank/DDBJ whole genome shotgun (WGS) entry which is preliminary data.</text>
</comment>
<evidence type="ECO:0000313" key="2">
    <source>
        <dbReference type="Proteomes" id="UP000734854"/>
    </source>
</evidence>
<name>A0A8J5LBH8_ZINOF</name>
<keyword evidence="2" id="KW-1185">Reference proteome</keyword>
<dbReference type="AlphaFoldDB" id="A0A8J5LBH8"/>
<accession>A0A8J5LBH8</accession>
<evidence type="ECO:0000313" key="1">
    <source>
        <dbReference type="EMBL" id="KAG6522057.1"/>
    </source>
</evidence>